<evidence type="ECO:0000256" key="12">
    <source>
        <dbReference type="ARBA" id="ARBA00023201"/>
    </source>
</evidence>
<feature type="transmembrane region" description="Helical" evidence="13">
    <location>
        <begin position="38"/>
        <end position="59"/>
    </location>
</feature>
<evidence type="ECO:0000256" key="11">
    <source>
        <dbReference type="ARBA" id="ARBA00023180"/>
    </source>
</evidence>
<evidence type="ECO:0000256" key="5">
    <source>
        <dbReference type="ARBA" id="ARBA00022847"/>
    </source>
</evidence>
<keyword evidence="4 13" id="KW-0812">Transmembrane</keyword>
<evidence type="ECO:0000256" key="1">
    <source>
        <dbReference type="ARBA" id="ARBA00004141"/>
    </source>
</evidence>
<keyword evidence="7" id="KW-0915">Sodium</keyword>
<feature type="transmembrane region" description="Helical" evidence="13">
    <location>
        <begin position="166"/>
        <end position="190"/>
    </location>
</feature>
<feature type="transmembrane region" description="Helical" evidence="13">
    <location>
        <begin position="297"/>
        <end position="317"/>
    </location>
</feature>
<dbReference type="GO" id="GO:0016020">
    <property type="term" value="C:membrane"/>
    <property type="evidence" value="ECO:0007669"/>
    <property type="project" value="UniProtKB-SubCell"/>
</dbReference>
<evidence type="ECO:0000256" key="10">
    <source>
        <dbReference type="ARBA" id="ARBA00023136"/>
    </source>
</evidence>
<dbReference type="InterPro" id="IPR038770">
    <property type="entry name" value="Na+/solute_symporter_sf"/>
</dbReference>
<keyword evidence="3" id="KW-0813">Transport</keyword>
<dbReference type="Pfam" id="PF01758">
    <property type="entry name" value="SBF"/>
    <property type="match status" value="1"/>
</dbReference>
<protein>
    <submittedName>
        <fullName evidence="14">Apical sodium-dependent bile salt transporter</fullName>
    </submittedName>
</protein>
<evidence type="ECO:0000313" key="14">
    <source>
        <dbReference type="EMBL" id="AFM29855.1"/>
    </source>
</evidence>
<keyword evidence="10 13" id="KW-0472">Membrane</keyword>
<feature type="transmembrane region" description="Helical" evidence="13">
    <location>
        <begin position="132"/>
        <end position="154"/>
    </location>
</feature>
<proteinExistence type="evidence at transcript level"/>
<comment type="similarity">
    <text evidence="2">Belongs to the bile acid:sodium symporter (BASS) (TC 2.A.28) family.</text>
</comment>
<feature type="transmembrane region" description="Helical" evidence="13">
    <location>
        <begin position="101"/>
        <end position="125"/>
    </location>
</feature>
<keyword evidence="9" id="KW-0406">Ion transport</keyword>
<keyword evidence="11" id="KW-0325">Glycoprotein</keyword>
<sequence>MLRYSATGNVWACDSNATLCEGTSCLEPVGSHNQVLNFTLSIVLTLMLALVMFAMGCTVQIHKVIAHLRNPWGIIIGFVCQFGFMPLTAFALAIAFKIEPIQAIAVLIMGCCPGGTTSNIITYWLDGDMDLSISMTVCSTLLGMGMMPLCLFIYTQTWTDSASIAIPYDSIGITLVSLVVPVAFGMFVQYKWPKKAKILVKIGSVLGGILIIAISVAGALLYQGAWDTEPAMWIIGCIFPIIGYVLGFGLAKLVNQPWQRCRTIAMETGAQNSQLCTTIVQLSFTPEQLVRMFTFPLIYSAFQMATAFIFVAIYQIYKRKFKKTPPLATSNGTAGLEADNSAYNPYEDAGSFVKHREIAGTSL</sequence>
<reference evidence="14" key="1">
    <citation type="journal article" date="2012" name="J. Lipid Res.">
        <title>Evolution of substrate specificity for the bile salt transporter ASBT (SLC10A2).</title>
        <authorList>
            <person name="Lionarons D.A."/>
            <person name="Boyer J.L."/>
            <person name="Cai S.Y."/>
        </authorList>
    </citation>
    <scope>NUCLEOTIDE SEQUENCE</scope>
</reference>
<dbReference type="InterPro" id="IPR004710">
    <property type="entry name" value="Bilac:Na_transpt"/>
</dbReference>
<feature type="transmembrane region" description="Helical" evidence="13">
    <location>
        <begin position="71"/>
        <end position="95"/>
    </location>
</feature>
<dbReference type="EMBL" id="JX014266">
    <property type="protein sequence ID" value="AFM29855.1"/>
    <property type="molecule type" value="mRNA"/>
</dbReference>
<evidence type="ECO:0000256" key="9">
    <source>
        <dbReference type="ARBA" id="ARBA00023065"/>
    </source>
</evidence>
<comment type="subcellular location">
    <subcellularLocation>
        <location evidence="1">Membrane</location>
        <topology evidence="1">Multi-pass membrane protein</topology>
    </subcellularLocation>
</comment>
<keyword evidence="12" id="KW-0739">Sodium transport</keyword>
<gene>
    <name evidence="14" type="primary">Slc10a2</name>
</gene>
<feature type="transmembrane region" description="Helical" evidence="13">
    <location>
        <begin position="202"/>
        <end position="225"/>
    </location>
</feature>
<dbReference type="PANTHER" id="PTHR10361:SF55">
    <property type="entry name" value="SODIUM-DEPENDENT ORGANIC ANION TRANSPORTER"/>
    <property type="match status" value="1"/>
</dbReference>
<evidence type="ECO:0000256" key="3">
    <source>
        <dbReference type="ARBA" id="ARBA00022448"/>
    </source>
</evidence>
<dbReference type="FunFam" id="1.20.1530.20:FF:000010">
    <property type="entry name" value="Solute carrier family 10 member 6"/>
    <property type="match status" value="1"/>
</dbReference>
<organism evidence="14">
    <name type="scientific">Petromyzon marinus</name>
    <name type="common">Sea lamprey</name>
    <dbReference type="NCBI Taxonomy" id="7757"/>
    <lineage>
        <taxon>Eukaryota</taxon>
        <taxon>Metazoa</taxon>
        <taxon>Chordata</taxon>
        <taxon>Craniata</taxon>
        <taxon>Vertebrata</taxon>
        <taxon>Cyclostomata</taxon>
        <taxon>Hyperoartia</taxon>
        <taxon>Petromyzontiformes</taxon>
        <taxon>Petromyzontidae</taxon>
        <taxon>Petromyzon</taxon>
    </lineage>
</organism>
<dbReference type="PANTHER" id="PTHR10361">
    <property type="entry name" value="SODIUM-BILE ACID COTRANSPORTER"/>
    <property type="match status" value="1"/>
</dbReference>
<evidence type="ECO:0000256" key="13">
    <source>
        <dbReference type="SAM" id="Phobius"/>
    </source>
</evidence>
<dbReference type="GO" id="GO:0008508">
    <property type="term" value="F:bile acid:sodium symporter activity"/>
    <property type="evidence" value="ECO:0007669"/>
    <property type="project" value="TreeGrafter"/>
</dbReference>
<dbReference type="Gene3D" id="1.20.1530.20">
    <property type="match status" value="1"/>
</dbReference>
<keyword evidence="6 13" id="KW-1133">Transmembrane helix</keyword>
<keyword evidence="8" id="KW-0445">Lipid transport</keyword>
<evidence type="ECO:0000256" key="2">
    <source>
        <dbReference type="ARBA" id="ARBA00006528"/>
    </source>
</evidence>
<feature type="transmembrane region" description="Helical" evidence="13">
    <location>
        <begin position="231"/>
        <end position="254"/>
    </location>
</feature>
<accession>I4CJQ6</accession>
<evidence type="ECO:0000256" key="7">
    <source>
        <dbReference type="ARBA" id="ARBA00023053"/>
    </source>
</evidence>
<dbReference type="NCBIfam" id="TIGR00841">
    <property type="entry name" value="bass"/>
    <property type="match status" value="1"/>
</dbReference>
<dbReference type="AlphaFoldDB" id="I4CJQ6"/>
<evidence type="ECO:0000256" key="8">
    <source>
        <dbReference type="ARBA" id="ARBA00023055"/>
    </source>
</evidence>
<dbReference type="InterPro" id="IPR002657">
    <property type="entry name" value="BilAc:Na_symport/Acr3"/>
</dbReference>
<evidence type="ECO:0000256" key="4">
    <source>
        <dbReference type="ARBA" id="ARBA00022692"/>
    </source>
</evidence>
<name>I4CJQ6_PETMA</name>
<keyword evidence="5" id="KW-0769">Symport</keyword>
<evidence type="ECO:0000256" key="6">
    <source>
        <dbReference type="ARBA" id="ARBA00022989"/>
    </source>
</evidence>